<gene>
    <name evidence="2" type="ORF">CA13_64810</name>
</gene>
<name>A0A5C5ZC58_9BACT</name>
<dbReference type="EMBL" id="SJPJ01000001">
    <property type="protein sequence ID" value="TWT84999.1"/>
    <property type="molecule type" value="Genomic_DNA"/>
</dbReference>
<evidence type="ECO:0000313" key="2">
    <source>
        <dbReference type="EMBL" id="TWT84999.1"/>
    </source>
</evidence>
<organism evidence="2 3">
    <name type="scientific">Novipirellula herctigrandis</name>
    <dbReference type="NCBI Taxonomy" id="2527986"/>
    <lineage>
        <taxon>Bacteria</taxon>
        <taxon>Pseudomonadati</taxon>
        <taxon>Planctomycetota</taxon>
        <taxon>Planctomycetia</taxon>
        <taxon>Pirellulales</taxon>
        <taxon>Pirellulaceae</taxon>
        <taxon>Novipirellula</taxon>
    </lineage>
</organism>
<keyword evidence="3" id="KW-1185">Reference proteome</keyword>
<comment type="caution">
    <text evidence="2">The sequence shown here is derived from an EMBL/GenBank/DDBJ whole genome shotgun (WGS) entry which is preliminary data.</text>
</comment>
<proteinExistence type="predicted"/>
<accession>A0A5C5ZC58</accession>
<feature type="region of interest" description="Disordered" evidence="1">
    <location>
        <begin position="17"/>
        <end position="57"/>
    </location>
</feature>
<dbReference type="AlphaFoldDB" id="A0A5C5ZC58"/>
<evidence type="ECO:0000256" key="1">
    <source>
        <dbReference type="SAM" id="MobiDB-lite"/>
    </source>
</evidence>
<feature type="compositionally biased region" description="Basic residues" evidence="1">
    <location>
        <begin position="35"/>
        <end position="49"/>
    </location>
</feature>
<sequence>MEARINRGAYVKNEYALEKQNASDPPTTEGFRQSLSRKWRQSQQRKRREKISATSRDKRVGAPTCQYLIRKTALEFLTNRFLTKSNFAMTRLLLCTAAFSLLMGSTFGSEHTSRNLSEDDLISIRNGFDDRVAETFQTHTGQPLQRAKIKPPLGPGRPLFSRDYSWSLLTYAARCFWNNESIASANIALIENADFYLGHLPELCDRDNTHWHSEMLLRLIEQYGKNGSKRPGVLSTESENKILESLWLYCKRKEPNPDAAHISIADHENTETWAVMESENHHVQSFCTLWHFAKLAKHRPRFKDRLYDDGRSSAEHYASWNEYIDLYLTERAKKGLFVEMMSLSYNTDLLKGIFNICDFAEDQTLQYKATMYLDLYFSYWGQEQINGISGGGKSRIYTDINPGTSGYGYFFFGVGEDPGLRGQLLTAMTTSYRPSLVVVDIVCDIQGRGVYEVSQRPQGMVDTSLLNRPAYNLRTDGGGILRYSFCTPSFILGTAMLPSRPNDDWAKISSQNRSHGALLSGKPISFILPQCEKTNGRTAYNTQWSVQKKGTLICQKLRSSAGAGRSMVWFSKNGLTKPLLENGWLFAEANSAYAAVRVVDGGFTWETKKNANLGKWLICENDYSPIILEVAEKATFDSFETFRETVANQAWEFQDNILQYTGLDGDSFTFFADHSKPPEINGETINYAPSDVFDSPFLQSQWNSGVVTIKKGVRERVLDFNKPTEAAK</sequence>
<reference evidence="2 3" key="1">
    <citation type="submission" date="2019-02" db="EMBL/GenBank/DDBJ databases">
        <title>Deep-cultivation of Planctomycetes and their phenomic and genomic characterization uncovers novel biology.</title>
        <authorList>
            <person name="Wiegand S."/>
            <person name="Jogler M."/>
            <person name="Boedeker C."/>
            <person name="Pinto D."/>
            <person name="Vollmers J."/>
            <person name="Rivas-Marin E."/>
            <person name="Kohn T."/>
            <person name="Peeters S.H."/>
            <person name="Heuer A."/>
            <person name="Rast P."/>
            <person name="Oberbeckmann S."/>
            <person name="Bunk B."/>
            <person name="Jeske O."/>
            <person name="Meyerdierks A."/>
            <person name="Storesund J.E."/>
            <person name="Kallscheuer N."/>
            <person name="Luecker S."/>
            <person name="Lage O.M."/>
            <person name="Pohl T."/>
            <person name="Merkel B.J."/>
            <person name="Hornburger P."/>
            <person name="Mueller R.-W."/>
            <person name="Bruemmer F."/>
            <person name="Labrenz M."/>
            <person name="Spormann A.M."/>
            <person name="Op Den Camp H."/>
            <person name="Overmann J."/>
            <person name="Amann R."/>
            <person name="Jetten M.S.M."/>
            <person name="Mascher T."/>
            <person name="Medema M.H."/>
            <person name="Devos D.P."/>
            <person name="Kaster A.-K."/>
            <person name="Ovreas L."/>
            <person name="Rohde M."/>
            <person name="Galperin M.Y."/>
            <person name="Jogler C."/>
        </authorList>
    </citation>
    <scope>NUCLEOTIDE SEQUENCE [LARGE SCALE GENOMIC DNA]</scope>
    <source>
        <strain evidence="2 3">CA13</strain>
    </source>
</reference>
<protein>
    <submittedName>
        <fullName evidence="2">Uncharacterized protein</fullName>
    </submittedName>
</protein>
<dbReference type="Proteomes" id="UP000315010">
    <property type="component" value="Unassembled WGS sequence"/>
</dbReference>
<evidence type="ECO:0000313" key="3">
    <source>
        <dbReference type="Proteomes" id="UP000315010"/>
    </source>
</evidence>